<sequence length="67" mass="7923">MFGNSCRKPTKKIEKINEFELAWMFFDAVDPCVRAELGSKNIKTLDDALTQAWIFSRKRNKLIEENW</sequence>
<reference evidence="1 2" key="1">
    <citation type="journal article" date="2018" name="Sci. Rep.">
        <title>Genomic signatures of local adaptation to the degree of environmental predictability in rotifers.</title>
        <authorList>
            <person name="Franch-Gras L."/>
            <person name="Hahn C."/>
            <person name="Garcia-Roger E.M."/>
            <person name="Carmona M.J."/>
            <person name="Serra M."/>
            <person name="Gomez A."/>
        </authorList>
    </citation>
    <scope>NUCLEOTIDE SEQUENCE [LARGE SCALE GENOMIC DNA]</scope>
    <source>
        <strain evidence="1">HYR1</strain>
    </source>
</reference>
<proteinExistence type="predicted"/>
<organism evidence="1 2">
    <name type="scientific">Brachionus plicatilis</name>
    <name type="common">Marine rotifer</name>
    <name type="synonym">Brachionus muelleri</name>
    <dbReference type="NCBI Taxonomy" id="10195"/>
    <lineage>
        <taxon>Eukaryota</taxon>
        <taxon>Metazoa</taxon>
        <taxon>Spiralia</taxon>
        <taxon>Gnathifera</taxon>
        <taxon>Rotifera</taxon>
        <taxon>Eurotatoria</taxon>
        <taxon>Monogononta</taxon>
        <taxon>Pseudotrocha</taxon>
        <taxon>Ploima</taxon>
        <taxon>Brachionidae</taxon>
        <taxon>Brachionus</taxon>
    </lineage>
</organism>
<accession>A0A3M7RUT4</accession>
<gene>
    <name evidence="1" type="ORF">BpHYR1_005839</name>
</gene>
<evidence type="ECO:0000313" key="1">
    <source>
        <dbReference type="EMBL" id="RNA27098.1"/>
    </source>
</evidence>
<name>A0A3M7RUT4_BRAPC</name>
<keyword evidence="2" id="KW-1185">Reference proteome</keyword>
<dbReference type="AlphaFoldDB" id="A0A3M7RUT4"/>
<dbReference type="EMBL" id="REGN01002597">
    <property type="protein sequence ID" value="RNA27098.1"/>
    <property type="molecule type" value="Genomic_DNA"/>
</dbReference>
<dbReference type="OrthoDB" id="161383at2759"/>
<comment type="caution">
    <text evidence="1">The sequence shown here is derived from an EMBL/GenBank/DDBJ whole genome shotgun (WGS) entry which is preliminary data.</text>
</comment>
<evidence type="ECO:0000313" key="2">
    <source>
        <dbReference type="Proteomes" id="UP000276133"/>
    </source>
</evidence>
<protein>
    <submittedName>
        <fullName evidence="1">Uncharacterized protein</fullName>
    </submittedName>
</protein>
<dbReference type="Proteomes" id="UP000276133">
    <property type="component" value="Unassembled WGS sequence"/>
</dbReference>